<keyword evidence="3" id="KW-1185">Reference proteome</keyword>
<dbReference type="RefSeq" id="WP_272743841.1">
    <property type="nucleotide sequence ID" value="NZ_JAQQKV010000001.1"/>
</dbReference>
<feature type="transmembrane region" description="Helical" evidence="1">
    <location>
        <begin position="110"/>
        <end position="128"/>
    </location>
</feature>
<sequence>MVFLTIETINISYAVASAWMIFMCLLHILKGGAVYVRPLFVQTELRLPVRVGLYFCWHLVSLMLGFMAALFALAAYADGNLGLLISLFAFACGGLNLLLALRFGLFPWRLPQWVLFFVAAALGFTGHAI</sequence>
<keyword evidence="1" id="KW-0472">Membrane</keyword>
<reference evidence="2 3" key="1">
    <citation type="submission" date="2023-01" db="EMBL/GenBank/DDBJ databases">
        <title>Novel species of the genus Asticcacaulis isolated from rivers.</title>
        <authorList>
            <person name="Lu H."/>
        </authorList>
    </citation>
    <scope>NUCLEOTIDE SEQUENCE [LARGE SCALE GENOMIC DNA]</scope>
    <source>
        <strain evidence="2 3">LKC15W</strain>
    </source>
</reference>
<keyword evidence="1" id="KW-1133">Transmembrane helix</keyword>
<protein>
    <submittedName>
        <fullName evidence="2">Uncharacterized protein</fullName>
    </submittedName>
</protein>
<evidence type="ECO:0000313" key="2">
    <source>
        <dbReference type="EMBL" id="MDC7675524.1"/>
    </source>
</evidence>
<feature type="transmembrane region" description="Helical" evidence="1">
    <location>
        <begin position="83"/>
        <end position="103"/>
    </location>
</feature>
<name>A0ABT5HGZ3_9CAUL</name>
<dbReference type="EMBL" id="JAQQKV010000001">
    <property type="protein sequence ID" value="MDC7675524.1"/>
    <property type="molecule type" value="Genomic_DNA"/>
</dbReference>
<feature type="transmembrane region" description="Helical" evidence="1">
    <location>
        <begin position="12"/>
        <end position="30"/>
    </location>
</feature>
<proteinExistence type="predicted"/>
<feature type="transmembrane region" description="Helical" evidence="1">
    <location>
        <begin position="51"/>
        <end position="77"/>
    </location>
</feature>
<accession>A0ABT5HGZ3</accession>
<comment type="caution">
    <text evidence="2">The sequence shown here is derived from an EMBL/GenBank/DDBJ whole genome shotgun (WGS) entry which is preliminary data.</text>
</comment>
<gene>
    <name evidence="2" type="ORF">PQU98_05255</name>
</gene>
<evidence type="ECO:0000256" key="1">
    <source>
        <dbReference type="SAM" id="Phobius"/>
    </source>
</evidence>
<organism evidence="2 3">
    <name type="scientific">Asticcacaulis machinosus</name>
    <dbReference type="NCBI Taxonomy" id="2984211"/>
    <lineage>
        <taxon>Bacteria</taxon>
        <taxon>Pseudomonadati</taxon>
        <taxon>Pseudomonadota</taxon>
        <taxon>Alphaproteobacteria</taxon>
        <taxon>Caulobacterales</taxon>
        <taxon>Caulobacteraceae</taxon>
        <taxon>Asticcacaulis</taxon>
    </lineage>
</organism>
<keyword evidence="1" id="KW-0812">Transmembrane</keyword>
<dbReference type="Proteomes" id="UP001218579">
    <property type="component" value="Unassembled WGS sequence"/>
</dbReference>
<evidence type="ECO:0000313" key="3">
    <source>
        <dbReference type="Proteomes" id="UP001218579"/>
    </source>
</evidence>